<sequence length="32" mass="3456">SRPSRPSPGGHSNAPWDPKIECPVNLSLETIL</sequence>
<feature type="compositionally biased region" description="Low complexity" evidence="1">
    <location>
        <begin position="1"/>
        <end position="10"/>
    </location>
</feature>
<dbReference type="EMBL" id="UINC01103632">
    <property type="protein sequence ID" value="SVC66161.1"/>
    <property type="molecule type" value="Genomic_DNA"/>
</dbReference>
<feature type="region of interest" description="Disordered" evidence="1">
    <location>
        <begin position="1"/>
        <end position="20"/>
    </location>
</feature>
<gene>
    <name evidence="2" type="ORF">METZ01_LOCUS319015</name>
</gene>
<dbReference type="AlphaFoldDB" id="A0A382P2V0"/>
<reference evidence="2" key="1">
    <citation type="submission" date="2018-05" db="EMBL/GenBank/DDBJ databases">
        <authorList>
            <person name="Lanie J.A."/>
            <person name="Ng W.-L."/>
            <person name="Kazmierczak K.M."/>
            <person name="Andrzejewski T.M."/>
            <person name="Davidsen T.M."/>
            <person name="Wayne K.J."/>
            <person name="Tettelin H."/>
            <person name="Glass J.I."/>
            <person name="Rusch D."/>
            <person name="Podicherti R."/>
            <person name="Tsui H.-C.T."/>
            <person name="Winkler M.E."/>
        </authorList>
    </citation>
    <scope>NUCLEOTIDE SEQUENCE</scope>
</reference>
<evidence type="ECO:0000256" key="1">
    <source>
        <dbReference type="SAM" id="MobiDB-lite"/>
    </source>
</evidence>
<organism evidence="2">
    <name type="scientific">marine metagenome</name>
    <dbReference type="NCBI Taxonomy" id="408172"/>
    <lineage>
        <taxon>unclassified sequences</taxon>
        <taxon>metagenomes</taxon>
        <taxon>ecological metagenomes</taxon>
    </lineage>
</organism>
<feature type="non-terminal residue" evidence="2">
    <location>
        <position position="1"/>
    </location>
</feature>
<name>A0A382P2V0_9ZZZZ</name>
<evidence type="ECO:0000313" key="2">
    <source>
        <dbReference type="EMBL" id="SVC66161.1"/>
    </source>
</evidence>
<accession>A0A382P2V0</accession>
<feature type="non-terminal residue" evidence="2">
    <location>
        <position position="32"/>
    </location>
</feature>
<protein>
    <submittedName>
        <fullName evidence="2">Uncharacterized protein</fullName>
    </submittedName>
</protein>
<proteinExistence type="predicted"/>